<sequence length="249" mass="28374">MLSVARFTRSFARALIGLSLATSLSHGEEPALPDQPAPRLEPIDLSTLPESSAEIAKLIESAQVQFVIGPRQDSVRSERFRTSTLPNGRPVAGVTEYRFGYHFRSSHRWKTSRGSNPKMKTVTARVEYRDLGVRYEHTIWLAKKPNPDDFWSDRVLLHELDHVRLSSDPMLERRFIEKVLEKTVFTIHLEANASLKAAQINELVDRHVKECFEQIGELIAVRYKELDRITNHGISSFPNGSSLESLLER</sequence>
<gene>
    <name evidence="1" type="ORF">Q31b_11550</name>
</gene>
<keyword evidence="2" id="KW-1185">Reference proteome</keyword>
<dbReference type="RefSeq" id="WP_146598587.1">
    <property type="nucleotide sequence ID" value="NZ_SJPY01000001.1"/>
</dbReference>
<accession>A0A5C6EAS3</accession>
<dbReference type="Proteomes" id="UP000315471">
    <property type="component" value="Unassembled WGS sequence"/>
</dbReference>
<dbReference type="OrthoDB" id="274167at2"/>
<organism evidence="1 2">
    <name type="scientific">Novipirellula aureliae</name>
    <dbReference type="NCBI Taxonomy" id="2527966"/>
    <lineage>
        <taxon>Bacteria</taxon>
        <taxon>Pseudomonadati</taxon>
        <taxon>Planctomycetota</taxon>
        <taxon>Planctomycetia</taxon>
        <taxon>Pirellulales</taxon>
        <taxon>Pirellulaceae</taxon>
        <taxon>Novipirellula</taxon>
    </lineage>
</organism>
<dbReference type="EMBL" id="SJPY01000001">
    <property type="protein sequence ID" value="TWU45978.1"/>
    <property type="molecule type" value="Genomic_DNA"/>
</dbReference>
<comment type="caution">
    <text evidence="1">The sequence shown here is derived from an EMBL/GenBank/DDBJ whole genome shotgun (WGS) entry which is preliminary data.</text>
</comment>
<name>A0A5C6EAS3_9BACT</name>
<evidence type="ECO:0000313" key="2">
    <source>
        <dbReference type="Proteomes" id="UP000315471"/>
    </source>
</evidence>
<evidence type="ECO:0000313" key="1">
    <source>
        <dbReference type="EMBL" id="TWU45978.1"/>
    </source>
</evidence>
<reference evidence="1 2" key="1">
    <citation type="submission" date="2019-02" db="EMBL/GenBank/DDBJ databases">
        <title>Deep-cultivation of Planctomycetes and their phenomic and genomic characterization uncovers novel biology.</title>
        <authorList>
            <person name="Wiegand S."/>
            <person name="Jogler M."/>
            <person name="Boedeker C."/>
            <person name="Pinto D."/>
            <person name="Vollmers J."/>
            <person name="Rivas-Marin E."/>
            <person name="Kohn T."/>
            <person name="Peeters S.H."/>
            <person name="Heuer A."/>
            <person name="Rast P."/>
            <person name="Oberbeckmann S."/>
            <person name="Bunk B."/>
            <person name="Jeske O."/>
            <person name="Meyerdierks A."/>
            <person name="Storesund J.E."/>
            <person name="Kallscheuer N."/>
            <person name="Luecker S."/>
            <person name="Lage O.M."/>
            <person name="Pohl T."/>
            <person name="Merkel B.J."/>
            <person name="Hornburger P."/>
            <person name="Mueller R.-W."/>
            <person name="Bruemmer F."/>
            <person name="Labrenz M."/>
            <person name="Spormann A.M."/>
            <person name="Op Den Camp H."/>
            <person name="Overmann J."/>
            <person name="Amann R."/>
            <person name="Jetten M.S.M."/>
            <person name="Mascher T."/>
            <person name="Medema M.H."/>
            <person name="Devos D.P."/>
            <person name="Kaster A.-K."/>
            <person name="Ovreas L."/>
            <person name="Rohde M."/>
            <person name="Galperin M.Y."/>
            <person name="Jogler C."/>
        </authorList>
    </citation>
    <scope>NUCLEOTIDE SEQUENCE [LARGE SCALE GENOMIC DNA]</scope>
    <source>
        <strain evidence="1 2">Q31b</strain>
    </source>
</reference>
<proteinExistence type="predicted"/>
<dbReference type="AlphaFoldDB" id="A0A5C6EAS3"/>
<protein>
    <submittedName>
        <fullName evidence="1">Uncharacterized protein</fullName>
    </submittedName>
</protein>